<feature type="chain" id="PRO_5041993115" evidence="1">
    <location>
        <begin position="22"/>
        <end position="202"/>
    </location>
</feature>
<dbReference type="AlphaFoldDB" id="A0AAD3SJY8"/>
<name>A0AAD3SJY8_NEPGR</name>
<feature type="signal peptide" evidence="1">
    <location>
        <begin position="1"/>
        <end position="21"/>
    </location>
</feature>
<protein>
    <submittedName>
        <fullName evidence="2">Uncharacterized protein</fullName>
    </submittedName>
</protein>
<keyword evidence="1" id="KW-0732">Signal</keyword>
<organism evidence="2 3">
    <name type="scientific">Nepenthes gracilis</name>
    <name type="common">Slender pitcher plant</name>
    <dbReference type="NCBI Taxonomy" id="150966"/>
    <lineage>
        <taxon>Eukaryota</taxon>
        <taxon>Viridiplantae</taxon>
        <taxon>Streptophyta</taxon>
        <taxon>Embryophyta</taxon>
        <taxon>Tracheophyta</taxon>
        <taxon>Spermatophyta</taxon>
        <taxon>Magnoliopsida</taxon>
        <taxon>eudicotyledons</taxon>
        <taxon>Gunneridae</taxon>
        <taxon>Pentapetalae</taxon>
        <taxon>Caryophyllales</taxon>
        <taxon>Nepenthaceae</taxon>
        <taxon>Nepenthes</taxon>
    </lineage>
</organism>
<evidence type="ECO:0000313" key="2">
    <source>
        <dbReference type="EMBL" id="GMH12843.1"/>
    </source>
</evidence>
<accession>A0AAD3SJY8</accession>
<evidence type="ECO:0000256" key="1">
    <source>
        <dbReference type="SAM" id="SignalP"/>
    </source>
</evidence>
<proteinExistence type="predicted"/>
<dbReference type="Proteomes" id="UP001279734">
    <property type="component" value="Unassembled WGS sequence"/>
</dbReference>
<dbReference type="EMBL" id="BSYO01000012">
    <property type="protein sequence ID" value="GMH12843.1"/>
    <property type="molecule type" value="Genomic_DNA"/>
</dbReference>
<keyword evidence="3" id="KW-1185">Reference proteome</keyword>
<sequence>MYKIFLVLVWVFICLQNDVETWSYYCFVLCNILPQMTPDVDGFCLKGFSCSTARRLAVYLASDGLADEMSCVIEWLLVLAVLFLDKLEFCCTWNGCPADGGLGLLLERLLDLFEVLFRTVIWSTVGGSPELLSHICSSGLVLGLAMWLKRSNSRLSFFVEMLVLSYELHPNFWMILYCWNCAESAGGGSDLMPIRLILPMAE</sequence>
<evidence type="ECO:0000313" key="3">
    <source>
        <dbReference type="Proteomes" id="UP001279734"/>
    </source>
</evidence>
<comment type="caution">
    <text evidence="2">The sequence shown here is derived from an EMBL/GenBank/DDBJ whole genome shotgun (WGS) entry which is preliminary data.</text>
</comment>
<gene>
    <name evidence="2" type="ORF">Nepgr_014684</name>
</gene>
<reference evidence="2" key="1">
    <citation type="submission" date="2023-05" db="EMBL/GenBank/DDBJ databases">
        <title>Nepenthes gracilis genome sequencing.</title>
        <authorList>
            <person name="Fukushima K."/>
        </authorList>
    </citation>
    <scope>NUCLEOTIDE SEQUENCE</scope>
    <source>
        <strain evidence="2">SING2019-196</strain>
    </source>
</reference>